<evidence type="ECO:0000313" key="1">
    <source>
        <dbReference type="EMBL" id="MFC6792724.1"/>
    </source>
</evidence>
<dbReference type="RefSeq" id="WP_378974932.1">
    <property type="nucleotide sequence ID" value="NZ_JBHSWN010000001.1"/>
</dbReference>
<proteinExistence type="predicted"/>
<evidence type="ECO:0000313" key="2">
    <source>
        <dbReference type="Proteomes" id="UP001596292"/>
    </source>
</evidence>
<comment type="caution">
    <text evidence="1">The sequence shown here is derived from an EMBL/GenBank/DDBJ whole genome shotgun (WGS) entry which is preliminary data.</text>
</comment>
<reference evidence="2" key="1">
    <citation type="journal article" date="2019" name="Int. J. Syst. Evol. Microbiol.">
        <title>The Global Catalogue of Microorganisms (GCM) 10K type strain sequencing project: providing services to taxonomists for standard genome sequencing and annotation.</title>
        <authorList>
            <consortium name="The Broad Institute Genomics Platform"/>
            <consortium name="The Broad Institute Genome Sequencing Center for Infectious Disease"/>
            <person name="Wu L."/>
            <person name="Ma J."/>
        </authorList>
    </citation>
    <scope>NUCLEOTIDE SEQUENCE [LARGE SCALE GENOMIC DNA]</scope>
    <source>
        <strain evidence="2">CCUG 48316</strain>
    </source>
</reference>
<organism evidence="1 2">
    <name type="scientific">Methylobacterium komagatae</name>
    <dbReference type="NCBI Taxonomy" id="374425"/>
    <lineage>
        <taxon>Bacteria</taxon>
        <taxon>Pseudomonadati</taxon>
        <taxon>Pseudomonadota</taxon>
        <taxon>Alphaproteobacteria</taxon>
        <taxon>Hyphomicrobiales</taxon>
        <taxon>Methylobacteriaceae</taxon>
        <taxon>Methylobacterium</taxon>
    </lineage>
</organism>
<keyword evidence="2" id="KW-1185">Reference proteome</keyword>
<sequence>MAVWMPMFQEVPTIRARFTMRLRCHNCHHMTKRLIESPDLEDAPATVEELLESAWLQRQNFGCGECENNIATLVAVKQEELHTRPE</sequence>
<gene>
    <name evidence="1" type="ORF">ACFQE0_26090</name>
</gene>
<dbReference type="Proteomes" id="UP001596292">
    <property type="component" value="Unassembled WGS sequence"/>
</dbReference>
<accession>A0ABW2BS92</accession>
<dbReference type="EMBL" id="JBHSWN010000001">
    <property type="protein sequence ID" value="MFC6792724.1"/>
    <property type="molecule type" value="Genomic_DNA"/>
</dbReference>
<protein>
    <submittedName>
        <fullName evidence="1">Uncharacterized protein</fullName>
    </submittedName>
</protein>
<name>A0ABW2BS92_9HYPH</name>